<comment type="caution">
    <text evidence="10">The sequence shown here is derived from an EMBL/GenBank/DDBJ whole genome shotgun (WGS) entry which is preliminary data.</text>
</comment>
<evidence type="ECO:0000313" key="11">
    <source>
        <dbReference type="Proteomes" id="UP001169764"/>
    </source>
</evidence>
<evidence type="ECO:0000256" key="2">
    <source>
        <dbReference type="ARBA" id="ARBA00009296"/>
    </source>
</evidence>
<dbReference type="NCBIfam" id="TIGR00105">
    <property type="entry name" value="L31"/>
    <property type="match status" value="1"/>
</dbReference>
<evidence type="ECO:0000256" key="6">
    <source>
        <dbReference type="ARBA" id="ARBA00022980"/>
    </source>
</evidence>
<protein>
    <recommendedName>
        <fullName evidence="8 9">Large ribosomal subunit protein bL31</fullName>
    </recommendedName>
</protein>
<dbReference type="Proteomes" id="UP001169764">
    <property type="component" value="Unassembled WGS sequence"/>
</dbReference>
<dbReference type="InterPro" id="IPR034704">
    <property type="entry name" value="Ribosomal_bL28/bL31-like_sf"/>
</dbReference>
<accession>A0ABT8Y3V4</accession>
<dbReference type="Gene3D" id="4.10.830.30">
    <property type="entry name" value="Ribosomal protein L31"/>
    <property type="match status" value="1"/>
</dbReference>
<dbReference type="SUPFAM" id="SSF143800">
    <property type="entry name" value="L28p-like"/>
    <property type="match status" value="1"/>
</dbReference>
<dbReference type="InterPro" id="IPR042105">
    <property type="entry name" value="Ribosomal_bL31_sf"/>
</dbReference>
<comment type="subunit">
    <text evidence="3 9">Part of the 50S ribosomal subunit.</text>
</comment>
<comment type="caution">
    <text evidence="9">Lacks conserved residue(s) required for the propagation of feature annotation.</text>
</comment>
<evidence type="ECO:0000256" key="9">
    <source>
        <dbReference type="HAMAP-Rule" id="MF_00501"/>
    </source>
</evidence>
<dbReference type="PANTHER" id="PTHR33280">
    <property type="entry name" value="50S RIBOSOMAL PROTEIN L31, CHLOROPLASTIC"/>
    <property type="match status" value="1"/>
</dbReference>
<name>A0ABT8Y3V4_9SPHN</name>
<keyword evidence="5 9" id="KW-0694">RNA-binding</keyword>
<evidence type="ECO:0000256" key="8">
    <source>
        <dbReference type="ARBA" id="ARBA00035687"/>
    </source>
</evidence>
<comment type="similarity">
    <text evidence="2 9">Belongs to the bacterial ribosomal protein bL31 family. Type A subfamily.</text>
</comment>
<evidence type="ECO:0000256" key="3">
    <source>
        <dbReference type="ARBA" id="ARBA00011838"/>
    </source>
</evidence>
<keyword evidence="4 9" id="KW-0699">rRNA-binding</keyword>
<dbReference type="NCBIfam" id="NF001809">
    <property type="entry name" value="PRK00528.1"/>
    <property type="match status" value="1"/>
</dbReference>
<keyword evidence="6 9" id="KW-0689">Ribosomal protein</keyword>
<dbReference type="InterPro" id="IPR027491">
    <property type="entry name" value="Ribosomal_bL31_A"/>
</dbReference>
<comment type="function">
    <text evidence="1 9">Binds the 23S rRNA.</text>
</comment>
<reference evidence="10" key="1">
    <citation type="submission" date="2023-07" db="EMBL/GenBank/DDBJ databases">
        <authorList>
            <person name="Kim M."/>
        </authorList>
    </citation>
    <scope>NUCLEOTIDE SEQUENCE</scope>
    <source>
        <strain evidence="10">BIUV-7</strain>
    </source>
</reference>
<dbReference type="PRINTS" id="PR01249">
    <property type="entry name" value="RIBOSOMALL31"/>
</dbReference>
<evidence type="ECO:0000256" key="4">
    <source>
        <dbReference type="ARBA" id="ARBA00022730"/>
    </source>
</evidence>
<keyword evidence="11" id="KW-1185">Reference proteome</keyword>
<organism evidence="10 11">
    <name type="scientific">Sphingomonas natans</name>
    <dbReference type="NCBI Taxonomy" id="3063330"/>
    <lineage>
        <taxon>Bacteria</taxon>
        <taxon>Pseudomonadati</taxon>
        <taxon>Pseudomonadota</taxon>
        <taxon>Alphaproteobacteria</taxon>
        <taxon>Sphingomonadales</taxon>
        <taxon>Sphingomonadaceae</taxon>
        <taxon>Sphingomonas</taxon>
    </lineage>
</organism>
<sequence length="76" mass="8264">MKSGIHPDYHVITVQMTDGSTYQTRSTWGAEGDTMTLDIDPTVHPAWTGGRGTLLDQGGQVARFNKRFGGLSLAKK</sequence>
<dbReference type="RefSeq" id="WP_303539310.1">
    <property type="nucleotide sequence ID" value="NZ_JAUOTP010000001.1"/>
</dbReference>
<dbReference type="Pfam" id="PF01197">
    <property type="entry name" value="Ribosomal_L31"/>
    <property type="match status" value="1"/>
</dbReference>
<gene>
    <name evidence="9 10" type="primary">rpmE</name>
    <name evidence="10" type="ORF">Q4F19_01175</name>
</gene>
<proteinExistence type="inferred from homology"/>
<dbReference type="InterPro" id="IPR002150">
    <property type="entry name" value="Ribosomal_bL31"/>
</dbReference>
<evidence type="ECO:0000256" key="7">
    <source>
        <dbReference type="ARBA" id="ARBA00023274"/>
    </source>
</evidence>
<dbReference type="PROSITE" id="PS01143">
    <property type="entry name" value="RIBOSOMAL_L31"/>
    <property type="match status" value="1"/>
</dbReference>
<dbReference type="EMBL" id="JAUOTP010000001">
    <property type="protein sequence ID" value="MDO6412984.1"/>
    <property type="molecule type" value="Genomic_DNA"/>
</dbReference>
<evidence type="ECO:0000256" key="1">
    <source>
        <dbReference type="ARBA" id="ARBA00003795"/>
    </source>
</evidence>
<dbReference type="PANTHER" id="PTHR33280:SF6">
    <property type="entry name" value="LARGE RIBOSOMAL SUBUNIT PROTEIN BL31A"/>
    <property type="match status" value="1"/>
</dbReference>
<keyword evidence="7 9" id="KW-0687">Ribonucleoprotein</keyword>
<evidence type="ECO:0000256" key="5">
    <source>
        <dbReference type="ARBA" id="ARBA00022884"/>
    </source>
</evidence>
<dbReference type="GO" id="GO:0005840">
    <property type="term" value="C:ribosome"/>
    <property type="evidence" value="ECO:0007669"/>
    <property type="project" value="UniProtKB-KW"/>
</dbReference>
<evidence type="ECO:0000313" key="10">
    <source>
        <dbReference type="EMBL" id="MDO6412984.1"/>
    </source>
</evidence>
<dbReference type="HAMAP" id="MF_00501">
    <property type="entry name" value="Ribosomal_bL31_1"/>
    <property type="match status" value="1"/>
</dbReference>